<evidence type="ECO:0000313" key="6">
    <source>
        <dbReference type="Proteomes" id="UP001305414"/>
    </source>
</evidence>
<keyword evidence="6" id="KW-1185">Reference proteome</keyword>
<dbReference type="Pfam" id="PF03403">
    <property type="entry name" value="PAF-AH_p_II"/>
    <property type="match status" value="1"/>
</dbReference>
<keyword evidence="4" id="KW-0443">Lipid metabolism</keyword>
<proteinExistence type="predicted"/>
<keyword evidence="2" id="KW-0378">Hydrolase</keyword>
<comment type="caution">
    <text evidence="5">The sequence shown here is derived from an EMBL/GenBank/DDBJ whole genome shotgun (WGS) entry which is preliminary data.</text>
</comment>
<dbReference type="Proteomes" id="UP001305414">
    <property type="component" value="Unassembled WGS sequence"/>
</dbReference>
<dbReference type="EMBL" id="JAWHQM010000012">
    <property type="protein sequence ID" value="KAK5629715.1"/>
    <property type="molecule type" value="Genomic_DNA"/>
</dbReference>
<reference evidence="5 6" key="1">
    <citation type="submission" date="2023-10" db="EMBL/GenBank/DDBJ databases">
        <title>Draft genome sequence of Xylaria bambusicola isolate GMP-LS, the root and basal stem rot pathogen of sugarcane in Indonesia.</title>
        <authorList>
            <person name="Selvaraj P."/>
            <person name="Muralishankar V."/>
            <person name="Muruganantham S."/>
            <person name="Sp S."/>
            <person name="Haryani S."/>
            <person name="Lau K.J.X."/>
            <person name="Naqvi N.I."/>
        </authorList>
    </citation>
    <scope>NUCLEOTIDE SEQUENCE [LARGE SCALE GENOMIC DNA]</scope>
    <source>
        <strain evidence="5">GMP-LS</strain>
    </source>
</reference>
<protein>
    <recommendedName>
        <fullName evidence="1">1-alkyl-2-acetylglycerophosphocholine esterase</fullName>
        <ecNumber evidence="1">3.1.1.47</ecNumber>
    </recommendedName>
</protein>
<evidence type="ECO:0000256" key="2">
    <source>
        <dbReference type="ARBA" id="ARBA00022801"/>
    </source>
</evidence>
<sequence length="153" mass="16464">MSRENARTFYSAEPEEIASHGWNIVSVDHPYNAGIVEFPDGHAIFANESIISNGTVEFYLDARAADMSFVLDALSDPSIVSQIPRLSSCASLPTDKVGAFGHSFGGATALQLLLNDTRFAVGANFDGILFGFVIEVGTDSPFILFGTNPRMKD</sequence>
<evidence type="ECO:0000256" key="1">
    <source>
        <dbReference type="ARBA" id="ARBA00013201"/>
    </source>
</evidence>
<dbReference type="PANTHER" id="PTHR10272:SF14">
    <property type="entry name" value="PAF ACETYLHYDROLASE FAMILY PROTEIN"/>
    <property type="match status" value="1"/>
</dbReference>
<evidence type="ECO:0000256" key="3">
    <source>
        <dbReference type="ARBA" id="ARBA00022963"/>
    </source>
</evidence>
<name>A0AAN7UCK0_9PEZI</name>
<dbReference type="Gene3D" id="3.40.50.1820">
    <property type="entry name" value="alpha/beta hydrolase"/>
    <property type="match status" value="1"/>
</dbReference>
<keyword evidence="3" id="KW-0442">Lipid degradation</keyword>
<dbReference type="InterPro" id="IPR029058">
    <property type="entry name" value="AB_hydrolase_fold"/>
</dbReference>
<dbReference type="EC" id="3.1.1.47" evidence="1"/>
<evidence type="ECO:0000313" key="5">
    <source>
        <dbReference type="EMBL" id="KAK5629715.1"/>
    </source>
</evidence>
<dbReference type="AlphaFoldDB" id="A0AAN7UCK0"/>
<dbReference type="PANTHER" id="PTHR10272">
    <property type="entry name" value="PLATELET-ACTIVATING FACTOR ACETYLHYDROLASE"/>
    <property type="match status" value="1"/>
</dbReference>
<dbReference type="SUPFAM" id="SSF53474">
    <property type="entry name" value="alpha/beta-Hydrolases"/>
    <property type="match status" value="1"/>
</dbReference>
<dbReference type="GO" id="GO:0016042">
    <property type="term" value="P:lipid catabolic process"/>
    <property type="evidence" value="ECO:0007669"/>
    <property type="project" value="UniProtKB-KW"/>
</dbReference>
<dbReference type="GO" id="GO:0003847">
    <property type="term" value="F:1-alkyl-2-acetylglycerophosphocholine esterase activity"/>
    <property type="evidence" value="ECO:0007669"/>
    <property type="project" value="UniProtKB-EC"/>
</dbReference>
<organism evidence="5 6">
    <name type="scientific">Xylaria bambusicola</name>
    <dbReference type="NCBI Taxonomy" id="326684"/>
    <lineage>
        <taxon>Eukaryota</taxon>
        <taxon>Fungi</taxon>
        <taxon>Dikarya</taxon>
        <taxon>Ascomycota</taxon>
        <taxon>Pezizomycotina</taxon>
        <taxon>Sordariomycetes</taxon>
        <taxon>Xylariomycetidae</taxon>
        <taxon>Xylariales</taxon>
        <taxon>Xylariaceae</taxon>
        <taxon>Xylaria</taxon>
    </lineage>
</organism>
<accession>A0AAN7UCK0</accession>
<gene>
    <name evidence="5" type="ORF">RRF57_005430</name>
</gene>
<evidence type="ECO:0000256" key="4">
    <source>
        <dbReference type="ARBA" id="ARBA00023098"/>
    </source>
</evidence>